<keyword evidence="4" id="KW-1185">Reference proteome</keyword>
<comment type="caution">
    <text evidence="3">The sequence shown here is derived from an EMBL/GenBank/DDBJ whole genome shotgun (WGS) entry which is preliminary data.</text>
</comment>
<proteinExistence type="predicted"/>
<dbReference type="Pfam" id="PF04235">
    <property type="entry name" value="DUF418"/>
    <property type="match status" value="1"/>
</dbReference>
<evidence type="ECO:0000256" key="1">
    <source>
        <dbReference type="SAM" id="Phobius"/>
    </source>
</evidence>
<keyword evidence="1" id="KW-0812">Transmembrane</keyword>
<name>A0ABV3IBT4_9BACI</name>
<protein>
    <submittedName>
        <fullName evidence="3">DUF418 domain-containing protein</fullName>
    </submittedName>
</protein>
<keyword evidence="1" id="KW-0472">Membrane</keyword>
<reference evidence="3 4" key="1">
    <citation type="journal article" date="2023" name="Proc. Natl. Acad. Sci. U.S.A.">
        <title>Bacterial tolerance to host-exuded specialized metabolites structures the maize root microbiome.</title>
        <authorList>
            <person name="Thoenen L."/>
            <person name="Giroud C."/>
            <person name="Kreuzer M."/>
            <person name="Waelchli J."/>
            <person name="Gfeller V."/>
            <person name="Deslandes-Herold G."/>
            <person name="Mateo P."/>
            <person name="Robert C.A.M."/>
            <person name="Ahrens C.H."/>
            <person name="Rubio-Somoza I."/>
            <person name="Bruggmann R."/>
            <person name="Erb M."/>
            <person name="Schlaeppi K."/>
        </authorList>
    </citation>
    <scope>NUCLEOTIDE SEQUENCE [LARGE SCALE GENOMIC DNA]</scope>
    <source>
        <strain evidence="3 4">LBA1-1-1.1</strain>
    </source>
</reference>
<keyword evidence="1" id="KW-1133">Transmembrane helix</keyword>
<sequence>MYFFIHFLNPILFNRTSNTIIRFTICYWIFHFQCIISVLWRNKFSRDPIEWNVRKLVG</sequence>
<evidence type="ECO:0000259" key="2">
    <source>
        <dbReference type="Pfam" id="PF04235"/>
    </source>
</evidence>
<evidence type="ECO:0000313" key="3">
    <source>
        <dbReference type="EMBL" id="MEV4911649.1"/>
    </source>
</evidence>
<feature type="transmembrane region" description="Helical" evidence="1">
    <location>
        <begin position="20"/>
        <end position="40"/>
    </location>
</feature>
<evidence type="ECO:0000313" key="4">
    <source>
        <dbReference type="Proteomes" id="UP001552502"/>
    </source>
</evidence>
<dbReference type="EMBL" id="JBEGIE010000040">
    <property type="protein sequence ID" value="MEV4911649.1"/>
    <property type="molecule type" value="Genomic_DNA"/>
</dbReference>
<feature type="domain" description="DUF418" evidence="2">
    <location>
        <begin position="15"/>
        <end position="57"/>
    </location>
</feature>
<organism evidence="3 4">
    <name type="scientific">Bacillus proteolyticus</name>
    <dbReference type="NCBI Taxonomy" id="2026192"/>
    <lineage>
        <taxon>Bacteria</taxon>
        <taxon>Bacillati</taxon>
        <taxon>Bacillota</taxon>
        <taxon>Bacilli</taxon>
        <taxon>Bacillales</taxon>
        <taxon>Bacillaceae</taxon>
        <taxon>Bacillus</taxon>
        <taxon>Bacillus cereus group</taxon>
    </lineage>
</organism>
<gene>
    <name evidence="3" type="ORF">MRBLBA1_002404</name>
</gene>
<accession>A0ABV3IBT4</accession>
<dbReference type="Proteomes" id="UP001552502">
    <property type="component" value="Unassembled WGS sequence"/>
</dbReference>
<dbReference type="InterPro" id="IPR007349">
    <property type="entry name" value="DUF418"/>
</dbReference>